<comment type="caution">
    <text evidence="2">The sequence shown here is derived from an EMBL/GenBank/DDBJ whole genome shotgun (WGS) entry which is preliminary data.</text>
</comment>
<gene>
    <name evidence="2" type="ORF">HA254_06395</name>
</gene>
<reference evidence="3" key="1">
    <citation type="journal article" date="2020" name="bioRxiv">
        <title>A rank-normalized archaeal taxonomy based on genome phylogeny resolves widespread incomplete and uneven classifications.</title>
        <authorList>
            <person name="Rinke C."/>
            <person name="Chuvochina M."/>
            <person name="Mussig A.J."/>
            <person name="Chaumeil P.-A."/>
            <person name="Waite D.W."/>
            <person name="Whitman W.B."/>
            <person name="Parks D.H."/>
            <person name="Hugenholtz P."/>
        </authorList>
    </citation>
    <scope>NUCLEOTIDE SEQUENCE [LARGE SCALE GENOMIC DNA]</scope>
</reference>
<name>A0A7J4J1J5_9ARCH</name>
<accession>A0A7J4J1J5</accession>
<dbReference type="EMBL" id="DUGC01000100">
    <property type="protein sequence ID" value="HIH10265.1"/>
    <property type="molecule type" value="Genomic_DNA"/>
</dbReference>
<dbReference type="AlphaFoldDB" id="A0A7J4J1J5"/>
<evidence type="ECO:0008006" key="4">
    <source>
        <dbReference type="Google" id="ProtNLM"/>
    </source>
</evidence>
<evidence type="ECO:0000313" key="2">
    <source>
        <dbReference type="EMBL" id="HIH10265.1"/>
    </source>
</evidence>
<proteinExistence type="predicted"/>
<evidence type="ECO:0000313" key="3">
    <source>
        <dbReference type="Proteomes" id="UP000565078"/>
    </source>
</evidence>
<organism evidence="2 3">
    <name type="scientific">Candidatus Iainarchaeum sp</name>
    <dbReference type="NCBI Taxonomy" id="3101447"/>
    <lineage>
        <taxon>Archaea</taxon>
        <taxon>Candidatus Iainarchaeota</taxon>
        <taxon>Candidatus Iainarchaeia</taxon>
        <taxon>Candidatus Iainarchaeales</taxon>
        <taxon>Candidatus Iainarchaeaceae</taxon>
        <taxon>Candidatus Iainarchaeum</taxon>
    </lineage>
</organism>
<dbReference type="Proteomes" id="UP000565078">
    <property type="component" value="Unassembled WGS sequence"/>
</dbReference>
<feature type="region of interest" description="Disordered" evidence="1">
    <location>
        <begin position="16"/>
        <end position="109"/>
    </location>
</feature>
<protein>
    <recommendedName>
        <fullName evidence="4">DUF5320 domain-containing protein</fullName>
    </recommendedName>
</protein>
<evidence type="ECO:0000256" key="1">
    <source>
        <dbReference type="SAM" id="MobiDB-lite"/>
    </source>
</evidence>
<feature type="compositionally biased region" description="Gly residues" evidence="1">
    <location>
        <begin position="23"/>
        <end position="35"/>
    </location>
</feature>
<sequence>MPARRAYSAGRLEELSEILPESGPGGRPGGLGSGIRGISEGFLGVYAPGKKSGPWENEDYQNAPYEGNGGGEFRPHSRPRRPEDKLRGGAIKGKGKTKANARRDGKNDA</sequence>